<evidence type="ECO:0000256" key="1">
    <source>
        <dbReference type="SAM" id="MobiDB-lite"/>
    </source>
</evidence>
<proteinExistence type="predicted"/>
<dbReference type="EMBL" id="QDGZ01000008">
    <property type="protein sequence ID" value="PVG81344.1"/>
    <property type="molecule type" value="Genomic_DNA"/>
</dbReference>
<dbReference type="PANTHER" id="PTHR34071:SF2">
    <property type="entry name" value="FLAVIN-NUCLEOTIDE-BINDING PROTEIN"/>
    <property type="match status" value="1"/>
</dbReference>
<sequence length="230" mass="24233">MTLTADARPPLEPTDRTRVTRGRNRAVADRARLMALLDDALVAHVGVVVGEHPVVLPTAFAVDPAGPDEGGTLYLHGSVAARWLRATREATVCVTVTELDGLVAARSAFHHSMNYRSAVVIGTARLVEGEDERQRALDLIVDHMVPGRAATLRASTRKELAATAVVAVPLLEASMKQRAEGPVDEPEDIATGTWAGVIPLRRVAGPPLADADATGAVPADVRARAEGLNG</sequence>
<evidence type="ECO:0000313" key="2">
    <source>
        <dbReference type="EMBL" id="PVG81344.1"/>
    </source>
</evidence>
<dbReference type="Gene3D" id="2.30.110.10">
    <property type="entry name" value="Electron Transport, Fmn-binding Protein, Chain A"/>
    <property type="match status" value="1"/>
</dbReference>
<reference evidence="2 3" key="1">
    <citation type="submission" date="2018-04" db="EMBL/GenBank/DDBJ databases">
        <title>Genome of Nocardioides gansuensis WSJ-1.</title>
        <authorList>
            <person name="Wu S."/>
            <person name="Wang G."/>
        </authorList>
    </citation>
    <scope>NUCLEOTIDE SEQUENCE [LARGE SCALE GENOMIC DNA]</scope>
    <source>
        <strain evidence="2 3">WSJ-1</strain>
    </source>
</reference>
<accession>A0A2T8F6K5</accession>
<dbReference type="PANTHER" id="PTHR34071">
    <property type="entry name" value="5-NITROIMIDAZOLE ANTIBIOTICS RESISTANCE PROTEIN, NIMA-FAMILY-RELATED PROTEIN-RELATED"/>
    <property type="match status" value="1"/>
</dbReference>
<comment type="caution">
    <text evidence="2">The sequence shown here is derived from an EMBL/GenBank/DDBJ whole genome shotgun (WGS) entry which is preliminary data.</text>
</comment>
<dbReference type="Pfam" id="PF12900">
    <property type="entry name" value="Pyridox_ox_2"/>
    <property type="match status" value="1"/>
</dbReference>
<dbReference type="OrthoDB" id="116031at2"/>
<dbReference type="RefSeq" id="WP_116573627.1">
    <property type="nucleotide sequence ID" value="NZ_QDGZ01000008.1"/>
</dbReference>
<dbReference type="InterPro" id="IPR024747">
    <property type="entry name" value="Pyridox_Oxase-rel"/>
</dbReference>
<dbReference type="AlphaFoldDB" id="A0A2T8F6K5"/>
<dbReference type="InterPro" id="IPR012349">
    <property type="entry name" value="Split_barrel_FMN-bd"/>
</dbReference>
<evidence type="ECO:0000313" key="3">
    <source>
        <dbReference type="Proteomes" id="UP000246018"/>
    </source>
</evidence>
<dbReference type="SUPFAM" id="SSF50475">
    <property type="entry name" value="FMN-binding split barrel"/>
    <property type="match status" value="1"/>
</dbReference>
<protein>
    <submittedName>
        <fullName evidence="2">Flavin-nucleotide-binding protein</fullName>
    </submittedName>
</protein>
<name>A0A2T8F6K5_9ACTN</name>
<gene>
    <name evidence="2" type="ORF">DDE18_17810</name>
</gene>
<feature type="region of interest" description="Disordered" evidence="1">
    <location>
        <begin position="1"/>
        <end position="23"/>
    </location>
</feature>
<keyword evidence="3" id="KW-1185">Reference proteome</keyword>
<dbReference type="Proteomes" id="UP000246018">
    <property type="component" value="Unassembled WGS sequence"/>
</dbReference>
<organism evidence="2 3">
    <name type="scientific">Nocardioides gansuensis</name>
    <dbReference type="NCBI Taxonomy" id="2138300"/>
    <lineage>
        <taxon>Bacteria</taxon>
        <taxon>Bacillati</taxon>
        <taxon>Actinomycetota</taxon>
        <taxon>Actinomycetes</taxon>
        <taxon>Propionibacteriales</taxon>
        <taxon>Nocardioidaceae</taxon>
        <taxon>Nocardioides</taxon>
    </lineage>
</organism>